<organism evidence="2 3">
    <name type="scientific">Xenoophorus captivus</name>
    <dbReference type="NCBI Taxonomy" id="1517983"/>
    <lineage>
        <taxon>Eukaryota</taxon>
        <taxon>Metazoa</taxon>
        <taxon>Chordata</taxon>
        <taxon>Craniata</taxon>
        <taxon>Vertebrata</taxon>
        <taxon>Euteleostomi</taxon>
        <taxon>Actinopterygii</taxon>
        <taxon>Neopterygii</taxon>
        <taxon>Teleostei</taxon>
        <taxon>Neoteleostei</taxon>
        <taxon>Acanthomorphata</taxon>
        <taxon>Ovalentaria</taxon>
        <taxon>Atherinomorphae</taxon>
        <taxon>Cyprinodontiformes</taxon>
        <taxon>Goodeidae</taxon>
        <taxon>Xenoophorus</taxon>
    </lineage>
</organism>
<evidence type="ECO:0000313" key="3">
    <source>
        <dbReference type="Proteomes" id="UP001434883"/>
    </source>
</evidence>
<keyword evidence="1" id="KW-1133">Transmembrane helix</keyword>
<keyword evidence="3" id="KW-1185">Reference proteome</keyword>
<reference evidence="2 3" key="1">
    <citation type="submission" date="2021-06" db="EMBL/GenBank/DDBJ databases">
        <authorList>
            <person name="Palmer J.M."/>
        </authorList>
    </citation>
    <scope>NUCLEOTIDE SEQUENCE [LARGE SCALE GENOMIC DNA]</scope>
    <source>
        <strain evidence="2 3">XC_2019</strain>
        <tissue evidence="2">Muscle</tissue>
    </source>
</reference>
<keyword evidence="1" id="KW-0812">Transmembrane</keyword>
<protein>
    <submittedName>
        <fullName evidence="2">Uncharacterized protein</fullName>
    </submittedName>
</protein>
<keyword evidence="1" id="KW-0472">Membrane</keyword>
<evidence type="ECO:0000313" key="2">
    <source>
        <dbReference type="EMBL" id="MEQ2201823.1"/>
    </source>
</evidence>
<evidence type="ECO:0000256" key="1">
    <source>
        <dbReference type="SAM" id="Phobius"/>
    </source>
</evidence>
<feature type="transmembrane region" description="Helical" evidence="1">
    <location>
        <begin position="86"/>
        <end position="108"/>
    </location>
</feature>
<gene>
    <name evidence="2" type="ORF">XENOCAPTIV_018745</name>
</gene>
<sequence>RERIAESKTPHAWCCSAVGHIQPRQNSQTLLVRNRSEEPVTLSLLQIQLADVQRRLMWISGSPLDLAPSMDLLMSWAVTDPAVARLLWVLLLVVATYLIWLFFCCYSWNQSSSPSLERYLAGRWAQKLSAPIRGLEAHYWKPLLSWTLICVALANN</sequence>
<proteinExistence type="predicted"/>
<name>A0ABV0R2G0_9TELE</name>
<dbReference type="Proteomes" id="UP001434883">
    <property type="component" value="Unassembled WGS sequence"/>
</dbReference>
<dbReference type="EMBL" id="JAHRIN010029151">
    <property type="protein sequence ID" value="MEQ2201823.1"/>
    <property type="molecule type" value="Genomic_DNA"/>
</dbReference>
<accession>A0ABV0R2G0</accession>
<feature type="non-terminal residue" evidence="2">
    <location>
        <position position="156"/>
    </location>
</feature>
<comment type="caution">
    <text evidence="2">The sequence shown here is derived from an EMBL/GenBank/DDBJ whole genome shotgun (WGS) entry which is preliminary data.</text>
</comment>
<feature type="non-terminal residue" evidence="2">
    <location>
        <position position="1"/>
    </location>
</feature>